<accession>A0A554NDZ7</accession>
<feature type="compositionally biased region" description="Low complexity" evidence="1">
    <location>
        <begin position="94"/>
        <end position="107"/>
    </location>
</feature>
<organism evidence="2 3">
    <name type="scientific">Haloglomus irregulare</name>
    <dbReference type="NCBI Taxonomy" id="2234134"/>
    <lineage>
        <taxon>Archaea</taxon>
        <taxon>Methanobacteriati</taxon>
        <taxon>Methanobacteriota</taxon>
        <taxon>Stenosarchaea group</taxon>
        <taxon>Halobacteria</taxon>
        <taxon>Halobacteriales</taxon>
        <taxon>Natronomonadaceae</taxon>
        <taxon>Haloglomus</taxon>
    </lineage>
</organism>
<evidence type="ECO:0000313" key="2">
    <source>
        <dbReference type="EMBL" id="TSD15629.1"/>
    </source>
</evidence>
<comment type="caution">
    <text evidence="2">The sequence shown here is derived from an EMBL/GenBank/DDBJ whole genome shotgun (WGS) entry which is preliminary data.</text>
</comment>
<keyword evidence="3" id="KW-1185">Reference proteome</keyword>
<feature type="compositionally biased region" description="Basic and acidic residues" evidence="1">
    <location>
        <begin position="60"/>
        <end position="92"/>
    </location>
</feature>
<reference evidence="2 3" key="1">
    <citation type="submission" date="2018-06" db="EMBL/GenBank/DDBJ databases">
        <title>Natronomonas sp. F16-60 a new haloarchaeon isolated from a solar saltern of Isla Cristina, Huelva, Spain.</title>
        <authorList>
            <person name="Duran-Viseras A."/>
            <person name="Sanchez-Porro C."/>
            <person name="Ventosa A."/>
        </authorList>
    </citation>
    <scope>NUCLEOTIDE SEQUENCE [LARGE SCALE GENOMIC DNA]</scope>
    <source>
        <strain evidence="2 3">F16-60</strain>
    </source>
</reference>
<dbReference type="RefSeq" id="WP_144260103.1">
    <property type="nucleotide sequence ID" value="NZ_QMDX01000001.1"/>
</dbReference>
<dbReference type="InParanoid" id="A0A554NDZ7"/>
<dbReference type="EMBL" id="QMDX01000001">
    <property type="protein sequence ID" value="TSD15629.1"/>
    <property type="molecule type" value="Genomic_DNA"/>
</dbReference>
<proteinExistence type="predicted"/>
<dbReference type="AlphaFoldDB" id="A0A554NDZ7"/>
<name>A0A554NDZ7_9EURY</name>
<evidence type="ECO:0000256" key="1">
    <source>
        <dbReference type="SAM" id="MobiDB-lite"/>
    </source>
</evidence>
<dbReference type="Proteomes" id="UP000319894">
    <property type="component" value="Unassembled WGS sequence"/>
</dbReference>
<sequence length="116" mass="11672">MAEATLEAAERAGLATVGGSTRAMAADDGLSAVVAVGEAALVSLARQGIELPVPSVGPVGRDEGEPVPRRRGGRGDAGRVKPEADIRLRPVDTVRPVSGPGSRSPSGAQATTPPER</sequence>
<gene>
    <name evidence="2" type="ORF">DP107_00090</name>
</gene>
<feature type="region of interest" description="Disordered" evidence="1">
    <location>
        <begin position="52"/>
        <end position="116"/>
    </location>
</feature>
<protein>
    <submittedName>
        <fullName evidence="2">Uncharacterized protein</fullName>
    </submittedName>
</protein>
<evidence type="ECO:0000313" key="3">
    <source>
        <dbReference type="Proteomes" id="UP000319894"/>
    </source>
</evidence>